<evidence type="ECO:0000259" key="12">
    <source>
        <dbReference type="PROSITE" id="PS50939"/>
    </source>
</evidence>
<dbReference type="SMART" id="SM00665">
    <property type="entry name" value="B561"/>
    <property type="match status" value="1"/>
</dbReference>
<dbReference type="GO" id="GO:0020037">
    <property type="term" value="F:heme binding"/>
    <property type="evidence" value="ECO:0007669"/>
    <property type="project" value="TreeGrafter"/>
</dbReference>
<dbReference type="OrthoDB" id="366214at2759"/>
<sequence length="250" mass="28600">MSSIPQFTIPLSTLDKQIRTHALLCSIGFIILLPLGALVARSTRTFFRGWFWTHALIQFIIAGPVIFAGWYYGYKTTETLNTGGHFVDPHKKTGLALLIMYLLQLAGGVIIHYFKTPSLFKGHRPPQNYFHAILGLAIIALAFYQVHYGIVTEWYEGTGDGTFVVPAAMHAWEALVVVFWVLYVAGLALLPRQYKQEAAYRRVIKDDYRDLRDILTSVNMYMPLLTNAEQSYYKTNTNIYLEDRKKQPDR</sequence>
<dbReference type="CDD" id="cd08760">
    <property type="entry name" value="Cyt_b561_FRRS1_like"/>
    <property type="match status" value="1"/>
</dbReference>
<keyword evidence="7" id="KW-0249">Electron transport</keyword>
<feature type="transmembrane region" description="Helical" evidence="11">
    <location>
        <begin position="170"/>
        <end position="190"/>
    </location>
</feature>
<dbReference type="InParanoid" id="A0A286U5E1"/>
<dbReference type="Pfam" id="PF03188">
    <property type="entry name" value="Cytochrom_B561"/>
    <property type="match status" value="1"/>
</dbReference>
<keyword evidence="9" id="KW-0408">Iron</keyword>
<dbReference type="InterPro" id="IPR006593">
    <property type="entry name" value="Cyt_b561/ferric_Rdtase_TM"/>
</dbReference>
<proteinExistence type="predicted"/>
<feature type="domain" description="Cytochrome b561" evidence="12">
    <location>
        <begin position="1"/>
        <end position="189"/>
    </location>
</feature>
<keyword evidence="4" id="KW-0349">Heme</keyword>
<dbReference type="Gene3D" id="1.20.120.1770">
    <property type="match status" value="1"/>
</dbReference>
<evidence type="ECO:0000256" key="3">
    <source>
        <dbReference type="ARBA" id="ARBA00022448"/>
    </source>
</evidence>
<comment type="subcellular location">
    <subcellularLocation>
        <location evidence="2">Membrane</location>
        <topology evidence="2">Multi-pass membrane protein</topology>
    </subcellularLocation>
</comment>
<comment type="caution">
    <text evidence="13">The sequence shown here is derived from an EMBL/GenBank/DDBJ whole genome shotgun (WGS) entry which is preliminary data.</text>
</comment>
<feature type="transmembrane region" description="Helical" evidence="11">
    <location>
        <begin position="129"/>
        <end position="150"/>
    </location>
</feature>
<feature type="transmembrane region" description="Helical" evidence="11">
    <location>
        <begin position="51"/>
        <end position="73"/>
    </location>
</feature>
<name>A0A286U5E1_9AGAM</name>
<dbReference type="PANTHER" id="PTHR15422">
    <property type="entry name" value="OS05G0565100 PROTEIN"/>
    <property type="match status" value="1"/>
</dbReference>
<dbReference type="AlphaFoldDB" id="A0A286U5E1"/>
<comment type="cofactor">
    <cofactor evidence="1">
        <name>heme b</name>
        <dbReference type="ChEBI" id="CHEBI:60344"/>
    </cofactor>
</comment>
<evidence type="ECO:0000256" key="11">
    <source>
        <dbReference type="SAM" id="Phobius"/>
    </source>
</evidence>
<dbReference type="GO" id="GO:0016020">
    <property type="term" value="C:membrane"/>
    <property type="evidence" value="ECO:0007669"/>
    <property type="project" value="UniProtKB-SubCell"/>
</dbReference>
<organism evidence="13 14">
    <name type="scientific">Pyrrhoderma noxium</name>
    <dbReference type="NCBI Taxonomy" id="2282107"/>
    <lineage>
        <taxon>Eukaryota</taxon>
        <taxon>Fungi</taxon>
        <taxon>Dikarya</taxon>
        <taxon>Basidiomycota</taxon>
        <taxon>Agaricomycotina</taxon>
        <taxon>Agaricomycetes</taxon>
        <taxon>Hymenochaetales</taxon>
        <taxon>Hymenochaetaceae</taxon>
        <taxon>Pyrrhoderma</taxon>
    </lineage>
</organism>
<evidence type="ECO:0000256" key="2">
    <source>
        <dbReference type="ARBA" id="ARBA00004141"/>
    </source>
</evidence>
<keyword evidence="5 11" id="KW-0812">Transmembrane</keyword>
<feature type="transmembrane region" description="Helical" evidence="11">
    <location>
        <begin position="20"/>
        <end position="39"/>
    </location>
</feature>
<accession>A0A286U5E1</accession>
<gene>
    <name evidence="13" type="ORF">PNOK_0980700</name>
</gene>
<dbReference type="EMBL" id="NBII01000012">
    <property type="protein sequence ID" value="PAV14729.1"/>
    <property type="molecule type" value="Genomic_DNA"/>
</dbReference>
<evidence type="ECO:0000256" key="1">
    <source>
        <dbReference type="ARBA" id="ARBA00001970"/>
    </source>
</evidence>
<evidence type="ECO:0000256" key="8">
    <source>
        <dbReference type="ARBA" id="ARBA00022989"/>
    </source>
</evidence>
<dbReference type="GO" id="GO:0140575">
    <property type="term" value="F:transmembrane monodehydroascorbate reductase activity"/>
    <property type="evidence" value="ECO:0007669"/>
    <property type="project" value="InterPro"/>
</dbReference>
<keyword evidence="10 11" id="KW-0472">Membrane</keyword>
<feature type="transmembrane region" description="Helical" evidence="11">
    <location>
        <begin position="93"/>
        <end position="114"/>
    </location>
</feature>
<dbReference type="STRING" id="2282107.A0A286U5E1"/>
<evidence type="ECO:0000256" key="5">
    <source>
        <dbReference type="ARBA" id="ARBA00022692"/>
    </source>
</evidence>
<reference evidence="13 14" key="1">
    <citation type="journal article" date="2017" name="Mol. Ecol.">
        <title>Comparative and population genomic landscape of Phellinus noxius: A hypervariable fungus causing root rot in trees.</title>
        <authorList>
            <person name="Chung C.L."/>
            <person name="Lee T.J."/>
            <person name="Akiba M."/>
            <person name="Lee H.H."/>
            <person name="Kuo T.H."/>
            <person name="Liu D."/>
            <person name="Ke H.M."/>
            <person name="Yokoi T."/>
            <person name="Roa M.B."/>
            <person name="Lu M.J."/>
            <person name="Chang Y.Y."/>
            <person name="Ann P.J."/>
            <person name="Tsai J.N."/>
            <person name="Chen C.Y."/>
            <person name="Tzean S.S."/>
            <person name="Ota Y."/>
            <person name="Hattori T."/>
            <person name="Sahashi N."/>
            <person name="Liou R.F."/>
            <person name="Kikuchi T."/>
            <person name="Tsai I.J."/>
        </authorList>
    </citation>
    <scope>NUCLEOTIDE SEQUENCE [LARGE SCALE GENOMIC DNA]</scope>
    <source>
        <strain evidence="13 14">FFPRI411160</strain>
    </source>
</reference>
<evidence type="ECO:0000256" key="7">
    <source>
        <dbReference type="ARBA" id="ARBA00022982"/>
    </source>
</evidence>
<keyword evidence="6" id="KW-0479">Metal-binding</keyword>
<keyword evidence="14" id="KW-1185">Reference proteome</keyword>
<evidence type="ECO:0000313" key="14">
    <source>
        <dbReference type="Proteomes" id="UP000217199"/>
    </source>
</evidence>
<evidence type="ECO:0000256" key="9">
    <source>
        <dbReference type="ARBA" id="ARBA00023004"/>
    </source>
</evidence>
<keyword evidence="3" id="KW-0813">Transport</keyword>
<keyword evidence="8 11" id="KW-1133">Transmembrane helix</keyword>
<evidence type="ECO:0000256" key="6">
    <source>
        <dbReference type="ARBA" id="ARBA00022723"/>
    </source>
</evidence>
<evidence type="ECO:0000313" key="13">
    <source>
        <dbReference type="EMBL" id="PAV14729.1"/>
    </source>
</evidence>
<dbReference type="Proteomes" id="UP000217199">
    <property type="component" value="Unassembled WGS sequence"/>
</dbReference>
<evidence type="ECO:0000256" key="4">
    <source>
        <dbReference type="ARBA" id="ARBA00022617"/>
    </source>
</evidence>
<dbReference type="PROSITE" id="PS50939">
    <property type="entry name" value="CYTOCHROME_B561"/>
    <property type="match status" value="1"/>
</dbReference>
<dbReference type="InterPro" id="IPR045150">
    <property type="entry name" value="CYB561D1/2"/>
</dbReference>
<protein>
    <recommendedName>
        <fullName evidence="12">Cytochrome b561 domain-containing protein</fullName>
    </recommendedName>
</protein>
<dbReference type="PANTHER" id="PTHR15422:SF24">
    <property type="entry name" value="DOMON RELATED DOMAIN-CONTAINING PROTEIN"/>
    <property type="match status" value="1"/>
</dbReference>
<dbReference type="GO" id="GO:0046872">
    <property type="term" value="F:metal ion binding"/>
    <property type="evidence" value="ECO:0007669"/>
    <property type="project" value="UniProtKB-KW"/>
</dbReference>
<evidence type="ECO:0000256" key="10">
    <source>
        <dbReference type="ARBA" id="ARBA00023136"/>
    </source>
</evidence>